<dbReference type="PANTHER" id="PTHR10774:SF190">
    <property type="entry name" value="C2 CALCIUM_LIPID-BINDING ENDONUCLEASE_EXONUCLEASE_PHOSPHATASE-RELATED"/>
    <property type="match status" value="1"/>
</dbReference>
<evidence type="ECO:0000256" key="3">
    <source>
        <dbReference type="ARBA" id="ARBA00023055"/>
    </source>
</evidence>
<dbReference type="Pfam" id="PF00168">
    <property type="entry name" value="C2"/>
    <property type="match status" value="2"/>
</dbReference>
<dbReference type="InterPro" id="IPR000008">
    <property type="entry name" value="C2_dom"/>
</dbReference>
<dbReference type="Gene3D" id="2.60.40.150">
    <property type="entry name" value="C2 domain"/>
    <property type="match status" value="2"/>
</dbReference>
<evidence type="ECO:0000256" key="4">
    <source>
        <dbReference type="ARBA" id="ARBA00023121"/>
    </source>
</evidence>
<dbReference type="PANTHER" id="PTHR10774">
    <property type="entry name" value="EXTENDED SYNAPTOTAGMIN-RELATED"/>
    <property type="match status" value="1"/>
</dbReference>
<name>A0AAW1RRB0_9CHLO</name>
<protein>
    <recommendedName>
        <fullName evidence="10">Plant synaptotagmin</fullName>
    </recommendedName>
</protein>
<keyword evidence="4" id="KW-0446">Lipid-binding</keyword>
<dbReference type="SMART" id="SM00239">
    <property type="entry name" value="C2"/>
    <property type="match status" value="2"/>
</dbReference>
<dbReference type="CDD" id="cd21677">
    <property type="entry name" value="SMP_SYT"/>
    <property type="match status" value="1"/>
</dbReference>
<evidence type="ECO:0000256" key="2">
    <source>
        <dbReference type="ARBA" id="ARBA00022448"/>
    </source>
</evidence>
<dbReference type="AlphaFoldDB" id="A0AAW1RRB0"/>
<dbReference type="GO" id="GO:0006869">
    <property type="term" value="P:lipid transport"/>
    <property type="evidence" value="ECO:0007669"/>
    <property type="project" value="UniProtKB-KW"/>
</dbReference>
<keyword evidence="2" id="KW-0813">Transport</keyword>
<comment type="subcellular location">
    <subcellularLocation>
        <location evidence="1">Membrane</location>
    </subcellularLocation>
</comment>
<dbReference type="Proteomes" id="UP001445335">
    <property type="component" value="Unassembled WGS sequence"/>
</dbReference>
<keyword evidence="3" id="KW-0445">Lipid transport</keyword>
<dbReference type="GO" id="GO:0016020">
    <property type="term" value="C:membrane"/>
    <property type="evidence" value="ECO:0007669"/>
    <property type="project" value="UniProtKB-SubCell"/>
</dbReference>
<dbReference type="PROSITE" id="PS50004">
    <property type="entry name" value="C2"/>
    <property type="match status" value="2"/>
</dbReference>
<dbReference type="EMBL" id="JALJOU010000025">
    <property type="protein sequence ID" value="KAK9836322.1"/>
    <property type="molecule type" value="Genomic_DNA"/>
</dbReference>
<dbReference type="CDD" id="cd00030">
    <property type="entry name" value="C2"/>
    <property type="match status" value="1"/>
</dbReference>
<reference evidence="8 9" key="1">
    <citation type="journal article" date="2024" name="Nat. Commun.">
        <title>Phylogenomics reveals the evolutionary origins of lichenization in chlorophyte algae.</title>
        <authorList>
            <person name="Puginier C."/>
            <person name="Libourel C."/>
            <person name="Otte J."/>
            <person name="Skaloud P."/>
            <person name="Haon M."/>
            <person name="Grisel S."/>
            <person name="Petersen M."/>
            <person name="Berrin J.G."/>
            <person name="Delaux P.M."/>
            <person name="Dal Grande F."/>
            <person name="Keller J."/>
        </authorList>
    </citation>
    <scope>NUCLEOTIDE SEQUENCE [LARGE SCALE GENOMIC DNA]</scope>
    <source>
        <strain evidence="8 9">SAG 245.80</strain>
    </source>
</reference>
<evidence type="ECO:0000259" key="6">
    <source>
        <dbReference type="PROSITE" id="PS50004"/>
    </source>
</evidence>
<comment type="caution">
    <text evidence="8">The sequence shown here is derived from an EMBL/GenBank/DDBJ whole genome shotgun (WGS) entry which is preliminary data.</text>
</comment>
<dbReference type="InterPro" id="IPR035892">
    <property type="entry name" value="C2_domain_sf"/>
</dbReference>
<gene>
    <name evidence="8" type="ORF">WJX81_005293</name>
</gene>
<proteinExistence type="predicted"/>
<evidence type="ECO:0000259" key="7">
    <source>
        <dbReference type="PROSITE" id="PS51847"/>
    </source>
</evidence>
<dbReference type="InterPro" id="IPR045050">
    <property type="entry name" value="Synaptotagmin_plant"/>
</dbReference>
<dbReference type="SUPFAM" id="SSF49562">
    <property type="entry name" value="C2 domain (Calcium/lipid-binding domain, CaLB)"/>
    <property type="match status" value="2"/>
</dbReference>
<keyword evidence="9" id="KW-1185">Reference proteome</keyword>
<sequence>MHRCNGSCAAEDVRQLPDDELEHLVAVLRSWQTPYGSFSYREVFLGALSTFTLGIVLGWLQRAYVVELFGRYQRTRIVRAVRDMEPEALNKMLGEVDLPSWVNFPDFERVRWVNAVLDGAWPHLSKALAAQGRAQLVPMLDANKPAWMAAVSLVRFDLGEKAPQINGIKVYQGDRIEDEVNIEVDVMWAGKQDVQLALQLLPLPGRLGVLSRVGDAVGATQPLRVGLASLIFSGRLRIALKPLMNKLPIVAAMQMALVDMPDFSFDLNVLGGDVSAVPGLENWLKSTVYTNVIRPYVLPGKYVLPLVAPEDMGIQPPKGMLFVTLVAATDVPKMDLFGESDCYVKLSVRQKVELKSQIQENSRDPEWNEDFRLLVYKPDQEVLSLELFDHDVFDPDDRIGAACLPVRDLDDDQEHDLWLDVDLAPVQDSQKEGLLRILVQAKDVLRDLARRLARRLPGVREPSDRPCRVHIKAHYVEFAKEEVEAASGGELAGGNVAREPPGGSPTDHAKAQALDALQGGVLYVLVKRAMSLPRKPFLRGRFGKRKTALRVNVAGQEKRSVTAKGEDPVFAKPLVFLLGGEEVRRTEREDGSIEIQVWDERLGRTELGAATLRLRDVLEQRRFKDRLRIGDAGELDVEAHWLALMGQHNMPT</sequence>
<dbReference type="PROSITE" id="PS51847">
    <property type="entry name" value="SMP"/>
    <property type="match status" value="1"/>
</dbReference>
<evidence type="ECO:0000256" key="1">
    <source>
        <dbReference type="ARBA" id="ARBA00004370"/>
    </source>
</evidence>
<feature type="domain" description="C2" evidence="6">
    <location>
        <begin position="501"/>
        <end position="627"/>
    </location>
</feature>
<dbReference type="GO" id="GO:0005783">
    <property type="term" value="C:endoplasmic reticulum"/>
    <property type="evidence" value="ECO:0007669"/>
    <property type="project" value="TreeGrafter"/>
</dbReference>
<evidence type="ECO:0000313" key="8">
    <source>
        <dbReference type="EMBL" id="KAK9836322.1"/>
    </source>
</evidence>
<feature type="domain" description="SMP-LTD" evidence="7">
    <location>
        <begin position="106"/>
        <end position="307"/>
    </location>
</feature>
<organism evidence="8 9">
    <name type="scientific">Elliptochloris bilobata</name>
    <dbReference type="NCBI Taxonomy" id="381761"/>
    <lineage>
        <taxon>Eukaryota</taxon>
        <taxon>Viridiplantae</taxon>
        <taxon>Chlorophyta</taxon>
        <taxon>core chlorophytes</taxon>
        <taxon>Trebouxiophyceae</taxon>
        <taxon>Trebouxiophyceae incertae sedis</taxon>
        <taxon>Elliptochloris clade</taxon>
        <taxon>Elliptochloris</taxon>
    </lineage>
</organism>
<dbReference type="GO" id="GO:0008289">
    <property type="term" value="F:lipid binding"/>
    <property type="evidence" value="ECO:0007669"/>
    <property type="project" value="UniProtKB-KW"/>
</dbReference>
<evidence type="ECO:0000256" key="5">
    <source>
        <dbReference type="ARBA" id="ARBA00023136"/>
    </source>
</evidence>
<evidence type="ECO:0008006" key="10">
    <source>
        <dbReference type="Google" id="ProtNLM"/>
    </source>
</evidence>
<accession>A0AAW1RRB0</accession>
<dbReference type="InterPro" id="IPR031468">
    <property type="entry name" value="SMP_LBD"/>
</dbReference>
<evidence type="ECO:0000313" key="9">
    <source>
        <dbReference type="Proteomes" id="UP001445335"/>
    </source>
</evidence>
<feature type="domain" description="C2" evidence="6">
    <location>
        <begin position="300"/>
        <end position="419"/>
    </location>
</feature>
<keyword evidence="5" id="KW-0472">Membrane</keyword>